<comment type="caution">
    <text evidence="1">The sequence shown here is derived from an EMBL/GenBank/DDBJ whole genome shotgun (WGS) entry which is preliminary data.</text>
</comment>
<sequence>MDIGCHDDQLPTKDSVDLDPRIDYGVVERVVRIIKPVVYSSMVGHSQLGRWYQNIDSPASYFSGHASLKPGLHMQPRGLGDGPVGCTHMWDPGKGTSFFHLATNLFQISLITTSVFTFPICCCLKLRLKVLSNSGSNGYKDPVKLTRRTITKSFDYSKTAHLDEMKHWRARRDNGGELGSGELDNINQEAIVGCRVCISRRLRDILKALERYTLQYKVRTIKVINASSSTNSEYRPIHGMFKEVGAQIDVCKPNENASQYSWFGLSISHYMRDYWMCLERRVDSIHEHQQPQPCFDHVRAHNLLSPPSPPRLCTSV</sequence>
<reference evidence="1 2" key="1">
    <citation type="submission" date="2024-01" db="EMBL/GenBank/DDBJ databases">
        <title>Genome assemblies of Stephania.</title>
        <authorList>
            <person name="Yang L."/>
        </authorList>
    </citation>
    <scope>NUCLEOTIDE SEQUENCE [LARGE SCALE GENOMIC DNA]</scope>
    <source>
        <strain evidence="1">YNDBR</strain>
        <tissue evidence="1">Leaf</tissue>
    </source>
</reference>
<evidence type="ECO:0000313" key="2">
    <source>
        <dbReference type="Proteomes" id="UP001420932"/>
    </source>
</evidence>
<gene>
    <name evidence="1" type="ORF">Syun_017297</name>
</gene>
<dbReference type="Proteomes" id="UP001420932">
    <property type="component" value="Unassembled WGS sequence"/>
</dbReference>
<protein>
    <submittedName>
        <fullName evidence="1">Uncharacterized protein</fullName>
    </submittedName>
</protein>
<proteinExistence type="predicted"/>
<evidence type="ECO:0000313" key="1">
    <source>
        <dbReference type="EMBL" id="KAK9128500.1"/>
    </source>
</evidence>
<dbReference type="AlphaFoldDB" id="A0AAP0P4W9"/>
<dbReference type="EMBL" id="JBBNAF010000007">
    <property type="protein sequence ID" value="KAK9128500.1"/>
    <property type="molecule type" value="Genomic_DNA"/>
</dbReference>
<keyword evidence="2" id="KW-1185">Reference proteome</keyword>
<organism evidence="1 2">
    <name type="scientific">Stephania yunnanensis</name>
    <dbReference type="NCBI Taxonomy" id="152371"/>
    <lineage>
        <taxon>Eukaryota</taxon>
        <taxon>Viridiplantae</taxon>
        <taxon>Streptophyta</taxon>
        <taxon>Embryophyta</taxon>
        <taxon>Tracheophyta</taxon>
        <taxon>Spermatophyta</taxon>
        <taxon>Magnoliopsida</taxon>
        <taxon>Ranunculales</taxon>
        <taxon>Menispermaceae</taxon>
        <taxon>Menispermoideae</taxon>
        <taxon>Cissampelideae</taxon>
        <taxon>Stephania</taxon>
    </lineage>
</organism>
<name>A0AAP0P4W9_9MAGN</name>
<accession>A0AAP0P4W9</accession>